<evidence type="ECO:0000313" key="14">
    <source>
        <dbReference type="Proteomes" id="UP001374579"/>
    </source>
</evidence>
<protein>
    <recommendedName>
        <fullName evidence="15">Cytochrome P450</fullName>
    </recommendedName>
</protein>
<dbReference type="InterPro" id="IPR050705">
    <property type="entry name" value="Cytochrome_P450_3A"/>
</dbReference>
<dbReference type="GO" id="GO:0016705">
    <property type="term" value="F:oxidoreductase activity, acting on paired donors, with incorporation or reduction of molecular oxygen"/>
    <property type="evidence" value="ECO:0007669"/>
    <property type="project" value="InterPro"/>
</dbReference>
<dbReference type="InterPro" id="IPR001128">
    <property type="entry name" value="Cyt_P450"/>
</dbReference>
<keyword evidence="6" id="KW-0256">Endoplasmic reticulum</keyword>
<keyword evidence="7 11" id="KW-0560">Oxidoreductase</keyword>
<dbReference type="Pfam" id="PF00067">
    <property type="entry name" value="p450"/>
    <property type="match status" value="1"/>
</dbReference>
<keyword evidence="12" id="KW-0472">Membrane</keyword>
<keyword evidence="11" id="KW-0503">Monooxygenase</keyword>
<evidence type="ECO:0000256" key="12">
    <source>
        <dbReference type="SAM" id="Phobius"/>
    </source>
</evidence>
<dbReference type="Gene3D" id="1.10.630.10">
    <property type="entry name" value="Cytochrome P450"/>
    <property type="match status" value="1"/>
</dbReference>
<dbReference type="CDD" id="cd11055">
    <property type="entry name" value="CYP3A-like"/>
    <property type="match status" value="1"/>
</dbReference>
<comment type="cofactor">
    <cofactor evidence="10">
        <name>heme</name>
        <dbReference type="ChEBI" id="CHEBI:30413"/>
    </cofactor>
</comment>
<dbReference type="PANTHER" id="PTHR24302">
    <property type="entry name" value="CYTOCHROME P450 FAMILY 3"/>
    <property type="match status" value="1"/>
</dbReference>
<keyword evidence="14" id="KW-1185">Reference proteome</keyword>
<keyword evidence="8 10" id="KW-0408">Iron</keyword>
<keyword evidence="5 10" id="KW-0479">Metal-binding</keyword>
<proteinExistence type="inferred from homology"/>
<dbReference type="InterPro" id="IPR002401">
    <property type="entry name" value="Cyt_P450_E_grp-I"/>
</dbReference>
<dbReference type="InterPro" id="IPR017972">
    <property type="entry name" value="Cyt_P450_CS"/>
</dbReference>
<sequence>MFLEVVFAAGVVLGLLLLALHWHLKRHFSLFERLSIPGPKPSLLIGNLREILAKGQFQATVDWSEEYGRVFGYFEGYTPVLSVSDPEILREILVKDANNFNHRKPFPLAPRKSLGLFLENGAQWHRSRSLLTPAFSAGKLKQMMPIMKTSGDILVDELSRQVTRSSEVDVYSVFQGLTLDIIGRCAFGLQTCAQTDRHDEFLTNIRSLFNTMSTTLILPLVMAVPFLSHFVFALKNVVFVFGMNPVVWLRLKLRDIIKLRKDMGPNPKVVDLVQLMLFPSNSRHTQEADDNDNGMSKQMSEREIVAQSMTFLLAGYETTSAVLAFLSRVLAENPDVQSRLYKEIDNLVGKDVTYESLQNLPYFDKVFDEVCRMFPTASQIVTRQAAESRVINGVQIPAGMNMHANIWALHHDPQFWNQPEVFDPERFSTANKDQIQPYTYLPFGAGPRKCIGMRFAMVETKVAVIKMLRDFSLTLEEHHKVPIELIGRGAIVPKNEVKVKVTKRSGQRTLGIRHG</sequence>
<reference evidence="13 14" key="1">
    <citation type="submission" date="2024-02" db="EMBL/GenBank/DDBJ databases">
        <title>Chromosome-scale genome assembly of the rough periwinkle Littorina saxatilis.</title>
        <authorList>
            <person name="De Jode A."/>
            <person name="Faria R."/>
            <person name="Formenti G."/>
            <person name="Sims Y."/>
            <person name="Smith T.P."/>
            <person name="Tracey A."/>
            <person name="Wood J.M.D."/>
            <person name="Zagrodzka Z.B."/>
            <person name="Johannesson K."/>
            <person name="Butlin R.K."/>
            <person name="Leder E.H."/>
        </authorList>
    </citation>
    <scope>NUCLEOTIDE SEQUENCE [LARGE SCALE GENOMIC DNA]</scope>
    <source>
        <strain evidence="13">Snail1</strain>
        <tissue evidence="13">Muscle</tissue>
    </source>
</reference>
<dbReference type="Proteomes" id="UP001374579">
    <property type="component" value="Unassembled WGS sequence"/>
</dbReference>
<evidence type="ECO:0000256" key="3">
    <source>
        <dbReference type="ARBA" id="ARBA00010617"/>
    </source>
</evidence>
<comment type="subcellular location">
    <subcellularLocation>
        <location evidence="2">Endoplasmic reticulum membrane</location>
        <topology evidence="2">Peripheral membrane protein</topology>
    </subcellularLocation>
    <subcellularLocation>
        <location evidence="1">Microsome membrane</location>
        <topology evidence="1">Peripheral membrane protein</topology>
    </subcellularLocation>
</comment>
<feature type="transmembrane region" description="Helical" evidence="12">
    <location>
        <begin position="207"/>
        <end position="227"/>
    </location>
</feature>
<dbReference type="PRINTS" id="PR00385">
    <property type="entry name" value="P450"/>
</dbReference>
<organism evidence="13 14">
    <name type="scientific">Littorina saxatilis</name>
    <dbReference type="NCBI Taxonomy" id="31220"/>
    <lineage>
        <taxon>Eukaryota</taxon>
        <taxon>Metazoa</taxon>
        <taxon>Spiralia</taxon>
        <taxon>Lophotrochozoa</taxon>
        <taxon>Mollusca</taxon>
        <taxon>Gastropoda</taxon>
        <taxon>Caenogastropoda</taxon>
        <taxon>Littorinimorpha</taxon>
        <taxon>Littorinoidea</taxon>
        <taxon>Littorinidae</taxon>
        <taxon>Littorina</taxon>
    </lineage>
</organism>
<dbReference type="GO" id="GO:0020037">
    <property type="term" value="F:heme binding"/>
    <property type="evidence" value="ECO:0007669"/>
    <property type="project" value="InterPro"/>
</dbReference>
<keyword evidence="12" id="KW-0812">Transmembrane</keyword>
<dbReference type="PANTHER" id="PTHR24302:SF15">
    <property type="entry name" value="FATTY-ACID PEROXYGENASE"/>
    <property type="match status" value="1"/>
</dbReference>
<evidence type="ECO:0008006" key="15">
    <source>
        <dbReference type="Google" id="ProtNLM"/>
    </source>
</evidence>
<evidence type="ECO:0000256" key="4">
    <source>
        <dbReference type="ARBA" id="ARBA00022617"/>
    </source>
</evidence>
<comment type="similarity">
    <text evidence="3 11">Belongs to the cytochrome P450 family.</text>
</comment>
<evidence type="ECO:0000256" key="11">
    <source>
        <dbReference type="RuleBase" id="RU000461"/>
    </source>
</evidence>
<feature type="binding site" description="axial binding residue" evidence="10">
    <location>
        <position position="450"/>
    </location>
    <ligand>
        <name>heme</name>
        <dbReference type="ChEBI" id="CHEBI:30413"/>
    </ligand>
    <ligandPart>
        <name>Fe</name>
        <dbReference type="ChEBI" id="CHEBI:18248"/>
    </ligandPart>
</feature>
<dbReference type="PROSITE" id="PS00086">
    <property type="entry name" value="CYTOCHROME_P450"/>
    <property type="match status" value="1"/>
</dbReference>
<evidence type="ECO:0000256" key="2">
    <source>
        <dbReference type="ARBA" id="ARBA00004406"/>
    </source>
</evidence>
<evidence type="ECO:0000256" key="8">
    <source>
        <dbReference type="ARBA" id="ARBA00023004"/>
    </source>
</evidence>
<evidence type="ECO:0000256" key="1">
    <source>
        <dbReference type="ARBA" id="ARBA00004174"/>
    </source>
</evidence>
<evidence type="ECO:0000256" key="10">
    <source>
        <dbReference type="PIRSR" id="PIRSR602401-1"/>
    </source>
</evidence>
<dbReference type="AlphaFoldDB" id="A0AAN9BR91"/>
<dbReference type="GO" id="GO:0005506">
    <property type="term" value="F:iron ion binding"/>
    <property type="evidence" value="ECO:0007669"/>
    <property type="project" value="InterPro"/>
</dbReference>
<comment type="caution">
    <text evidence="13">The sequence shown here is derived from an EMBL/GenBank/DDBJ whole genome shotgun (WGS) entry which is preliminary data.</text>
</comment>
<dbReference type="EMBL" id="JBAMIC010000002">
    <property type="protein sequence ID" value="KAK7111116.1"/>
    <property type="molecule type" value="Genomic_DNA"/>
</dbReference>
<comment type="function">
    <text evidence="9">Cytochromes P450 are a group of heme-thiolate monooxygenases. They oxidize a variety of structurally unrelated compounds, including steroids, fatty acids, and xenobiotics.</text>
</comment>
<keyword evidence="4 10" id="KW-0349">Heme</keyword>
<evidence type="ECO:0000256" key="5">
    <source>
        <dbReference type="ARBA" id="ARBA00022723"/>
    </source>
</evidence>
<dbReference type="FunFam" id="1.10.630.10:FF:000042">
    <property type="entry name" value="Cytochrome P450"/>
    <property type="match status" value="1"/>
</dbReference>
<dbReference type="GO" id="GO:0005789">
    <property type="term" value="C:endoplasmic reticulum membrane"/>
    <property type="evidence" value="ECO:0007669"/>
    <property type="project" value="UniProtKB-SubCell"/>
</dbReference>
<evidence type="ECO:0000256" key="9">
    <source>
        <dbReference type="ARBA" id="ARBA00043906"/>
    </source>
</evidence>
<dbReference type="SUPFAM" id="SSF48264">
    <property type="entry name" value="Cytochrome P450"/>
    <property type="match status" value="1"/>
</dbReference>
<evidence type="ECO:0000256" key="7">
    <source>
        <dbReference type="ARBA" id="ARBA00023002"/>
    </source>
</evidence>
<feature type="transmembrane region" description="Helical" evidence="12">
    <location>
        <begin position="6"/>
        <end position="24"/>
    </location>
</feature>
<keyword evidence="12" id="KW-1133">Transmembrane helix</keyword>
<accession>A0AAN9BR91</accession>
<name>A0AAN9BR91_9CAEN</name>
<dbReference type="GO" id="GO:0008395">
    <property type="term" value="F:steroid hydroxylase activity"/>
    <property type="evidence" value="ECO:0007669"/>
    <property type="project" value="TreeGrafter"/>
</dbReference>
<keyword evidence="6" id="KW-0492">Microsome</keyword>
<dbReference type="PRINTS" id="PR00463">
    <property type="entry name" value="EP450I"/>
</dbReference>
<gene>
    <name evidence="13" type="ORF">V1264_010802</name>
</gene>
<evidence type="ECO:0000313" key="13">
    <source>
        <dbReference type="EMBL" id="KAK7111116.1"/>
    </source>
</evidence>
<evidence type="ECO:0000256" key="6">
    <source>
        <dbReference type="ARBA" id="ARBA00022848"/>
    </source>
</evidence>
<dbReference type="InterPro" id="IPR036396">
    <property type="entry name" value="Cyt_P450_sf"/>
</dbReference>